<proteinExistence type="inferred from homology"/>
<comment type="subcellular location">
    <subcellularLocation>
        <location evidence="1">Cytoplasm</location>
    </subcellularLocation>
</comment>
<evidence type="ECO:0000259" key="6">
    <source>
        <dbReference type="Pfam" id="PF05670"/>
    </source>
</evidence>
<dbReference type="Pfam" id="PF05670">
    <property type="entry name" value="NFACT-R_1"/>
    <property type="match status" value="1"/>
</dbReference>
<keyword evidence="3" id="KW-0963">Cytoplasm</keyword>
<dbReference type="Proteomes" id="UP000001307">
    <property type="component" value="Unassembled WGS sequence"/>
</dbReference>
<dbReference type="InterPro" id="IPR021846">
    <property type="entry name" value="NFACT-C"/>
</dbReference>
<feature type="compositionally biased region" description="Basic and acidic residues" evidence="5">
    <location>
        <begin position="119"/>
        <end position="129"/>
    </location>
</feature>
<dbReference type="GO" id="GO:0043023">
    <property type="term" value="F:ribosomal large subunit binding"/>
    <property type="evidence" value="ECO:0007669"/>
    <property type="project" value="TreeGrafter"/>
</dbReference>
<dbReference type="PANTHER" id="PTHR15239:SF6">
    <property type="entry name" value="RIBOSOME QUALITY CONTROL COMPLEX SUBUNIT NEMF"/>
    <property type="match status" value="1"/>
</dbReference>
<dbReference type="PANTHER" id="PTHR15239">
    <property type="entry name" value="NUCLEAR EXPORT MEDIATOR FACTOR NEMF"/>
    <property type="match status" value="1"/>
</dbReference>
<sequence>ADIHGASSCIVKNIDPSKPVSPVTLHEVGHAAVCHSAAWNAKVLTSAWWVHANQVSKTAPSGEYLSTGSFMIRGKKNYLPPSQLVLGFGFLFKLDDACVARHAGERKIKGLVNDVEEKEQSELGEIKEENENEPQLEGENDDDSEDSDSKSDDLEFPDTKINIKYNVDTEVEEIVNVGKGAGKKNIEERRKEAEKKSRAKPAWQLEHEEQKAEKDKFRKKRGKAGKEKKMKQKYGDQDEEDRAAMMEFLGSAGAKKQPKKFQRQAKRESKGVREMVIDQMKEDVDEQEITKMLEEEGFVEDDDVSILDSLTGKPTDEDLVHYAVPVVAPLSSLRDYKYHIKFVPGTGKKGKSAKQAVGIFCRKKEARQVEIDLMRAVKDEDMTQNMPGKLKLAGQQVQMYKNKK</sequence>
<dbReference type="GO" id="GO:0072344">
    <property type="term" value="P:rescue of stalled ribosome"/>
    <property type="evidence" value="ECO:0007669"/>
    <property type="project" value="TreeGrafter"/>
</dbReference>
<evidence type="ECO:0000313" key="9">
    <source>
        <dbReference type="Proteomes" id="UP000001307"/>
    </source>
</evidence>
<dbReference type="OrthoDB" id="207084at2759"/>
<evidence type="ECO:0000256" key="3">
    <source>
        <dbReference type="ARBA" id="ARBA00022490"/>
    </source>
</evidence>
<evidence type="ECO:0000259" key="7">
    <source>
        <dbReference type="Pfam" id="PF11923"/>
    </source>
</evidence>
<feature type="compositionally biased region" description="Basic and acidic residues" evidence="5">
    <location>
        <begin position="205"/>
        <end position="216"/>
    </location>
</feature>
<reference evidence="8" key="1">
    <citation type="journal article" date="2010" name="Science">
        <title>Plasticity of animal genome architecture unmasked by rapid evolution of a pelagic tunicate.</title>
        <authorList>
            <person name="Denoeud F."/>
            <person name="Henriet S."/>
            <person name="Mungpakdee S."/>
            <person name="Aury J.M."/>
            <person name="Da Silva C."/>
            <person name="Brinkmann H."/>
            <person name="Mikhaleva J."/>
            <person name="Olsen L.C."/>
            <person name="Jubin C."/>
            <person name="Canestro C."/>
            <person name="Bouquet J.M."/>
            <person name="Danks G."/>
            <person name="Poulain J."/>
            <person name="Campsteijn C."/>
            <person name="Adamski M."/>
            <person name="Cross I."/>
            <person name="Yadetie F."/>
            <person name="Muffato M."/>
            <person name="Louis A."/>
            <person name="Butcher S."/>
            <person name="Tsagkogeorga G."/>
            <person name="Konrad A."/>
            <person name="Singh S."/>
            <person name="Jensen M.F."/>
            <person name="Cong E.H."/>
            <person name="Eikeseth-Otteraa H."/>
            <person name="Noel B."/>
            <person name="Anthouard V."/>
            <person name="Porcel B.M."/>
            <person name="Kachouri-Lafond R."/>
            <person name="Nishino A."/>
            <person name="Ugolini M."/>
            <person name="Chourrout P."/>
            <person name="Nishida H."/>
            <person name="Aasland R."/>
            <person name="Huzurbazar S."/>
            <person name="Westhof E."/>
            <person name="Delsuc F."/>
            <person name="Lehrach H."/>
            <person name="Reinhardt R."/>
            <person name="Weissenbach J."/>
            <person name="Roy S.W."/>
            <person name="Artiguenave F."/>
            <person name="Postlethwait J.H."/>
            <person name="Manak J.R."/>
            <person name="Thompson E.M."/>
            <person name="Jaillon O."/>
            <person name="Du Pasquier L."/>
            <person name="Boudinot P."/>
            <person name="Liberles D.A."/>
            <person name="Volff J.N."/>
            <person name="Philippe H."/>
            <person name="Lenhard B."/>
            <person name="Roest Crollius H."/>
            <person name="Wincker P."/>
            <person name="Chourrout D."/>
        </authorList>
    </citation>
    <scope>NUCLEOTIDE SEQUENCE [LARGE SCALE GENOMIC DNA]</scope>
</reference>
<evidence type="ECO:0000256" key="5">
    <source>
        <dbReference type="SAM" id="MobiDB-lite"/>
    </source>
</evidence>
<feature type="non-terminal residue" evidence="8">
    <location>
        <position position="1"/>
    </location>
</feature>
<feature type="compositionally biased region" description="Basic and acidic residues" evidence="5">
    <location>
        <begin position="184"/>
        <end position="196"/>
    </location>
</feature>
<evidence type="ECO:0008006" key="10">
    <source>
        <dbReference type="Google" id="ProtNLM"/>
    </source>
</evidence>
<evidence type="ECO:0000313" key="8">
    <source>
        <dbReference type="EMBL" id="CBY16187.1"/>
    </source>
</evidence>
<keyword evidence="9" id="KW-1185">Reference proteome</keyword>
<dbReference type="GO" id="GO:0005737">
    <property type="term" value="C:cytoplasm"/>
    <property type="evidence" value="ECO:0007669"/>
    <property type="project" value="UniProtKB-SubCell"/>
</dbReference>
<feature type="compositionally biased region" description="Acidic residues" evidence="5">
    <location>
        <begin position="130"/>
        <end position="146"/>
    </location>
</feature>
<evidence type="ECO:0000256" key="4">
    <source>
        <dbReference type="ARBA" id="ARBA00023054"/>
    </source>
</evidence>
<evidence type="ECO:0000256" key="2">
    <source>
        <dbReference type="ARBA" id="ARBA00008318"/>
    </source>
</evidence>
<feature type="region of interest" description="Disordered" evidence="5">
    <location>
        <begin position="119"/>
        <end position="157"/>
    </location>
</feature>
<keyword evidence="4" id="KW-0175">Coiled coil</keyword>
<dbReference type="InterPro" id="IPR051608">
    <property type="entry name" value="RQC_Subunit_NEMF"/>
</dbReference>
<dbReference type="GO" id="GO:1990112">
    <property type="term" value="C:RQC complex"/>
    <property type="evidence" value="ECO:0007669"/>
    <property type="project" value="TreeGrafter"/>
</dbReference>
<protein>
    <recommendedName>
        <fullName evidence="10">NFACT protein C-terminal domain-containing protein</fullName>
    </recommendedName>
</protein>
<dbReference type="GO" id="GO:1990116">
    <property type="term" value="P:ribosome-associated ubiquitin-dependent protein catabolic process"/>
    <property type="evidence" value="ECO:0007669"/>
    <property type="project" value="TreeGrafter"/>
</dbReference>
<dbReference type="Pfam" id="PF11923">
    <property type="entry name" value="NFACT-C"/>
    <property type="match status" value="1"/>
</dbReference>
<dbReference type="AlphaFoldDB" id="E4Y2V7"/>
<comment type="similarity">
    <text evidence="2">Belongs to the NEMF family.</text>
</comment>
<feature type="region of interest" description="Disordered" evidence="5">
    <location>
        <begin position="184"/>
        <end position="283"/>
    </location>
</feature>
<feature type="domain" description="NFACT RNA-binding" evidence="6">
    <location>
        <begin position="1"/>
        <end position="74"/>
    </location>
</feature>
<name>E4Y2V7_OIKDI</name>
<feature type="compositionally biased region" description="Basic residues" evidence="5">
    <location>
        <begin position="217"/>
        <end position="232"/>
    </location>
</feature>
<organism evidence="8">
    <name type="scientific">Oikopleura dioica</name>
    <name type="common">Tunicate</name>
    <dbReference type="NCBI Taxonomy" id="34765"/>
    <lineage>
        <taxon>Eukaryota</taxon>
        <taxon>Metazoa</taxon>
        <taxon>Chordata</taxon>
        <taxon>Tunicata</taxon>
        <taxon>Appendicularia</taxon>
        <taxon>Copelata</taxon>
        <taxon>Oikopleuridae</taxon>
        <taxon>Oikopleura</taxon>
    </lineage>
</organism>
<dbReference type="EMBL" id="FN653949">
    <property type="protein sequence ID" value="CBY16187.1"/>
    <property type="molecule type" value="Genomic_DNA"/>
</dbReference>
<accession>E4Y2V7</accession>
<feature type="compositionally biased region" description="Basic and acidic residues" evidence="5">
    <location>
        <begin position="265"/>
        <end position="283"/>
    </location>
</feature>
<feature type="domain" description="NFACT protein C-terminal" evidence="7">
    <location>
        <begin position="301"/>
        <end position="392"/>
    </location>
</feature>
<gene>
    <name evidence="8" type="ORF">GSOID_T00016516001</name>
</gene>
<dbReference type="GO" id="GO:0000049">
    <property type="term" value="F:tRNA binding"/>
    <property type="evidence" value="ECO:0007669"/>
    <property type="project" value="TreeGrafter"/>
</dbReference>
<dbReference type="InParanoid" id="E4Y2V7"/>
<dbReference type="InterPro" id="IPR008532">
    <property type="entry name" value="NFACT_RNA-bd"/>
</dbReference>
<evidence type="ECO:0000256" key="1">
    <source>
        <dbReference type="ARBA" id="ARBA00004496"/>
    </source>
</evidence>